<organism evidence="1 2">
    <name type="scientific">Pyropia yezoensis</name>
    <name type="common">Susabi-nori</name>
    <name type="synonym">Porphyra yezoensis</name>
    <dbReference type="NCBI Taxonomy" id="2788"/>
    <lineage>
        <taxon>Eukaryota</taxon>
        <taxon>Rhodophyta</taxon>
        <taxon>Bangiophyceae</taxon>
        <taxon>Bangiales</taxon>
        <taxon>Bangiaceae</taxon>
        <taxon>Pyropia</taxon>
    </lineage>
</organism>
<evidence type="ECO:0000313" key="2">
    <source>
        <dbReference type="Proteomes" id="UP000798662"/>
    </source>
</evidence>
<protein>
    <submittedName>
        <fullName evidence="1">Uncharacterized protein</fullName>
    </submittedName>
</protein>
<evidence type="ECO:0000313" key="1">
    <source>
        <dbReference type="EMBL" id="KAK1865637.1"/>
    </source>
</evidence>
<keyword evidence="2" id="KW-1185">Reference proteome</keyword>
<comment type="caution">
    <text evidence="1">The sequence shown here is derived from an EMBL/GenBank/DDBJ whole genome shotgun (WGS) entry which is preliminary data.</text>
</comment>
<name>A0ACC3C647_PYRYE</name>
<sequence>MGGAATGAAADAAADGGAPVGTAADNGMPTGNANVPTNGAPADVAGTAGDVGPPPRFPAAPDGDGWVLVTVRRGRQLGASAAGVLCAAPPSAFGEAWLAASLLGAAARGGGADGITAAAAAAAAAAGDGGDGDGRADSAAPQPARLAVVGVWRPPRRRRGGGRGGSRRRGRTPVLGPLWVPPPPAQTTAARNGDGPLDADGGDTATAAAETVAAPPPPTWTLAELPWASRAGREVAAATADALEWAVAVGTPEGVAAILAGTPPPHATAGDDGGGGGSGGGTPPSHPPLPPLPTTVDELAAAVAAAARRGAPWAAPAPVDDLVHAPWAAARRALVAASRDAGALTLLPQEAVAAARAGGLPLGGAATTAAALGLDPYSRAGVALRLVSSLYRRGGEGEGGERYAVTRGGIPHNRGNWRLLPAGVEERSPPPPPLPPLSSLPSPLPPPPPTRVGRDPAEAAVTFFFDLELAPPSEMLLPPTSGPADGGGGGGGGGAAAVDESLIFMVGARRRLVVPVGAADGGAGDGSRVDDVTLTAETLCRAGEADLLRRWIGWMGGLLAESSATAAAEAAGDRESGGALPPLRLVAYGPEATLLSQAARRHPWLPAALASLSPPPVHRRRASRPAGGRDAAATADGVAAGGGGGNGVDGVDSVDGVDGVNGVDGVDSAGAAAALSRDGVAAPAAAATAAAASPQPPPPPPLPPVLDLAAMMRGAGVQVRSLTGRLGDVAAAVRRDGLIEWDTTPPADAATTAAAAPTHVAIPNGLSAMAVALSAAEAVAAGAVGRLADAPAMAAVATYNAADVQDVEVVHRFLWQRL</sequence>
<dbReference type="Proteomes" id="UP000798662">
    <property type="component" value="Chromosome 2"/>
</dbReference>
<accession>A0ACC3C647</accession>
<dbReference type="EMBL" id="CM020619">
    <property type="protein sequence ID" value="KAK1865637.1"/>
    <property type="molecule type" value="Genomic_DNA"/>
</dbReference>
<gene>
    <name evidence="1" type="ORF">I4F81_008166</name>
</gene>
<reference evidence="1" key="1">
    <citation type="submission" date="2019-11" db="EMBL/GenBank/DDBJ databases">
        <title>Nori genome reveals adaptations in red seaweeds to the harsh intertidal environment.</title>
        <authorList>
            <person name="Wang D."/>
            <person name="Mao Y."/>
        </authorList>
    </citation>
    <scope>NUCLEOTIDE SEQUENCE</scope>
    <source>
        <tissue evidence="1">Gametophyte</tissue>
    </source>
</reference>
<proteinExistence type="predicted"/>